<keyword evidence="1" id="KW-0812">Transmembrane</keyword>
<dbReference type="EMBL" id="KL584989">
    <property type="protein sequence ID" value="KEQ82046.1"/>
    <property type="molecule type" value="Genomic_DNA"/>
</dbReference>
<gene>
    <name evidence="2" type="ORF">M438DRAFT_67921</name>
</gene>
<evidence type="ECO:0000256" key="1">
    <source>
        <dbReference type="SAM" id="Phobius"/>
    </source>
</evidence>
<reference evidence="2 3" key="1">
    <citation type="journal article" date="2014" name="BMC Genomics">
        <title>Genome sequencing of four Aureobasidium pullulans varieties: biotechnological potential, stress tolerance, and description of new species.</title>
        <authorList>
            <person name="Gostin Ar C."/>
            <person name="Ohm R.A."/>
            <person name="Kogej T."/>
            <person name="Sonjak S."/>
            <person name="Turk M."/>
            <person name="Zajc J."/>
            <person name="Zalar P."/>
            <person name="Grube M."/>
            <person name="Sun H."/>
            <person name="Han J."/>
            <person name="Sharma A."/>
            <person name="Chiniquy J."/>
            <person name="Ngan C.Y."/>
            <person name="Lipzen A."/>
            <person name="Barry K."/>
            <person name="Grigoriev I.V."/>
            <person name="Gunde-Cimerman N."/>
        </authorList>
    </citation>
    <scope>NUCLEOTIDE SEQUENCE [LARGE SCALE GENOMIC DNA]</scope>
    <source>
        <strain evidence="2 3">EXF-150</strain>
    </source>
</reference>
<protein>
    <submittedName>
        <fullName evidence="2">Uncharacterized protein</fullName>
    </submittedName>
</protein>
<keyword evidence="1" id="KW-1133">Transmembrane helix</keyword>
<feature type="transmembrane region" description="Helical" evidence="1">
    <location>
        <begin position="66"/>
        <end position="88"/>
    </location>
</feature>
<dbReference type="AlphaFoldDB" id="A0A074Y572"/>
<name>A0A074Y572_AURPU</name>
<proteinExistence type="predicted"/>
<dbReference type="RefSeq" id="XP_029758233.1">
    <property type="nucleotide sequence ID" value="XM_029910246.1"/>
</dbReference>
<evidence type="ECO:0000313" key="2">
    <source>
        <dbReference type="EMBL" id="KEQ82046.1"/>
    </source>
</evidence>
<accession>A0A074Y572</accession>
<dbReference type="HOGENOM" id="CLU_2291145_0_0_1"/>
<sequence>MIFPFPFLSIPFVSLHGSLYTNLFSITTFMKNDQKANRDGVRKSLLPSSIFMADFPDIPLGSFRCFLTLLLLFFIYILCFLFCIRINLIPYTCTSKSFQDN</sequence>
<evidence type="ECO:0000313" key="3">
    <source>
        <dbReference type="Proteomes" id="UP000030706"/>
    </source>
</evidence>
<organism evidence="2 3">
    <name type="scientific">Aureobasidium pullulans EXF-150</name>
    <dbReference type="NCBI Taxonomy" id="1043002"/>
    <lineage>
        <taxon>Eukaryota</taxon>
        <taxon>Fungi</taxon>
        <taxon>Dikarya</taxon>
        <taxon>Ascomycota</taxon>
        <taxon>Pezizomycotina</taxon>
        <taxon>Dothideomycetes</taxon>
        <taxon>Dothideomycetidae</taxon>
        <taxon>Dothideales</taxon>
        <taxon>Saccotheciaceae</taxon>
        <taxon>Aureobasidium</taxon>
    </lineage>
</organism>
<keyword evidence="3" id="KW-1185">Reference proteome</keyword>
<keyword evidence="1" id="KW-0472">Membrane</keyword>
<dbReference type="Proteomes" id="UP000030706">
    <property type="component" value="Unassembled WGS sequence"/>
</dbReference>
<dbReference type="GeneID" id="40752552"/>